<dbReference type="Proteomes" id="UP000075902">
    <property type="component" value="Unassembled WGS sequence"/>
</dbReference>
<proteinExistence type="predicted"/>
<feature type="compositionally biased region" description="Basic and acidic residues" evidence="1">
    <location>
        <begin position="1"/>
        <end position="16"/>
    </location>
</feature>
<keyword evidence="3" id="KW-1185">Reference proteome</keyword>
<dbReference type="EnsemblMetazoa" id="AMEC020648-RA">
    <property type="protein sequence ID" value="AMEC020648-PA"/>
    <property type="gene ID" value="AMEC020648"/>
</dbReference>
<dbReference type="VEuPathDB" id="VectorBase:AMEC020648"/>
<name>A0A182UHS7_9DIPT</name>
<reference evidence="3" key="1">
    <citation type="submission" date="2014-01" db="EMBL/GenBank/DDBJ databases">
        <title>The Genome Sequence of Anopheles melas CM1001059_A (V2).</title>
        <authorList>
            <consortium name="The Broad Institute Genomics Platform"/>
            <person name="Neafsey D.E."/>
            <person name="Besansky N."/>
            <person name="Howell P."/>
            <person name="Walton C."/>
            <person name="Young S.K."/>
            <person name="Zeng Q."/>
            <person name="Gargeya S."/>
            <person name="Fitzgerald M."/>
            <person name="Haas B."/>
            <person name="Abouelleil A."/>
            <person name="Allen A.W."/>
            <person name="Alvarado L."/>
            <person name="Arachchi H.M."/>
            <person name="Berlin A.M."/>
            <person name="Chapman S.B."/>
            <person name="Gainer-Dewar J."/>
            <person name="Goldberg J."/>
            <person name="Griggs A."/>
            <person name="Gujja S."/>
            <person name="Hansen M."/>
            <person name="Howarth C."/>
            <person name="Imamovic A."/>
            <person name="Ireland A."/>
            <person name="Larimer J."/>
            <person name="McCowan C."/>
            <person name="Murphy C."/>
            <person name="Pearson M."/>
            <person name="Poon T.W."/>
            <person name="Priest M."/>
            <person name="Roberts A."/>
            <person name="Saif S."/>
            <person name="Shea T."/>
            <person name="Sisk P."/>
            <person name="Sykes S."/>
            <person name="Wortman J."/>
            <person name="Nusbaum C."/>
            <person name="Birren B."/>
        </authorList>
    </citation>
    <scope>NUCLEOTIDE SEQUENCE [LARGE SCALE GENOMIC DNA]</scope>
    <source>
        <strain evidence="3">CM1001059</strain>
    </source>
</reference>
<sequence>MIGRKYDTRAYAEGHPDAQPYEDPNDTVPICSTPPEFTVSGPPESPLQDDRPPVDFRHTFWLWASVKPQLTMHSAFVMIGLLVNRSIDEGYGLASDERPNPDTVPVKPSNWRVSVRAGKLIGFTRDVNVMGEFSKMSATSFLTLVSSYSGWRRMPVDVKRMRCCESSIAVRLCAPMMAIPPLTRVVLVALTQWAAVRMKLRVSTEPPQSAVPSGKLSSSATWYGNWPGRASCPLTMRSVEVLLR</sequence>
<organism evidence="2 3">
    <name type="scientific">Anopheles melas</name>
    <dbReference type="NCBI Taxonomy" id="34690"/>
    <lineage>
        <taxon>Eukaryota</taxon>
        <taxon>Metazoa</taxon>
        <taxon>Ecdysozoa</taxon>
        <taxon>Arthropoda</taxon>
        <taxon>Hexapoda</taxon>
        <taxon>Insecta</taxon>
        <taxon>Pterygota</taxon>
        <taxon>Neoptera</taxon>
        <taxon>Endopterygota</taxon>
        <taxon>Diptera</taxon>
        <taxon>Nematocera</taxon>
        <taxon>Culicoidea</taxon>
        <taxon>Culicidae</taxon>
        <taxon>Anophelinae</taxon>
        <taxon>Anopheles</taxon>
    </lineage>
</organism>
<evidence type="ECO:0000256" key="1">
    <source>
        <dbReference type="SAM" id="MobiDB-lite"/>
    </source>
</evidence>
<protein>
    <submittedName>
        <fullName evidence="2">Uncharacterized protein</fullName>
    </submittedName>
</protein>
<reference evidence="2" key="2">
    <citation type="submission" date="2020-05" db="UniProtKB">
        <authorList>
            <consortium name="EnsemblMetazoa"/>
        </authorList>
    </citation>
    <scope>IDENTIFICATION</scope>
    <source>
        <strain evidence="2">CM1001059</strain>
    </source>
</reference>
<evidence type="ECO:0000313" key="2">
    <source>
        <dbReference type="EnsemblMetazoa" id="AMEC020648-PA"/>
    </source>
</evidence>
<dbReference type="AlphaFoldDB" id="A0A182UHS7"/>
<feature type="region of interest" description="Disordered" evidence="1">
    <location>
        <begin position="1"/>
        <end position="24"/>
    </location>
</feature>
<evidence type="ECO:0000313" key="3">
    <source>
        <dbReference type="Proteomes" id="UP000075902"/>
    </source>
</evidence>
<accession>A0A182UHS7</accession>